<evidence type="ECO:0000256" key="6">
    <source>
        <dbReference type="SAM" id="Phobius"/>
    </source>
</evidence>
<evidence type="ECO:0000313" key="8">
    <source>
        <dbReference type="EMBL" id="MBC2594459.1"/>
    </source>
</evidence>
<evidence type="ECO:0000256" key="2">
    <source>
        <dbReference type="ARBA" id="ARBA00022475"/>
    </source>
</evidence>
<proteinExistence type="predicted"/>
<keyword evidence="9" id="KW-1185">Reference proteome</keyword>
<gene>
    <name evidence="8" type="ORF">H5P28_09335</name>
</gene>
<dbReference type="InterPro" id="IPR029044">
    <property type="entry name" value="Nucleotide-diphossugar_trans"/>
</dbReference>
<feature type="domain" description="Glycosyltransferase 2-like" evidence="7">
    <location>
        <begin position="44"/>
        <end position="158"/>
    </location>
</feature>
<keyword evidence="6" id="KW-1133">Transmembrane helix</keyword>
<keyword evidence="3" id="KW-0328">Glycosyltransferase</keyword>
<sequence>MLLAIPALALLLWPSLWLVLGRPRRVPATGAVEPDTDATDAGISVIIPARDEEDAIGRLLDSLHAQSIRPGEVIVVDDGSTDRTAAIAREKSATVLSGQELPAGWRGKPWACFQGARAATAPWLLFLDADTELEPGAMRKLAALTSDGQRVYSVCPYHAMSKPYEQLSAFFNLCMAAGAGAFGVGEGGALFGQCLLVSKANYTKVGGHETVKDRVLENLYLAEAFFRQDIDRTCYLGQGTIRMRMYPEGLRSLWRGWSKGFLSGASATAGLPLALCSAWITGAMTAMLALVLLLAVDASPSYTLATLLVYCLYAGQCAWSFRLLGTYSVWTSILYPVALLFYQVLFFAALITGRRAGTLWKGRHVH</sequence>
<dbReference type="AlphaFoldDB" id="A0A842HDZ5"/>
<dbReference type="Proteomes" id="UP000546464">
    <property type="component" value="Unassembled WGS sequence"/>
</dbReference>
<evidence type="ECO:0000256" key="3">
    <source>
        <dbReference type="ARBA" id="ARBA00022676"/>
    </source>
</evidence>
<protein>
    <submittedName>
        <fullName evidence="8">Glycosyltransferase</fullName>
    </submittedName>
</protein>
<keyword evidence="2" id="KW-1003">Cell membrane</keyword>
<evidence type="ECO:0000259" key="7">
    <source>
        <dbReference type="Pfam" id="PF00535"/>
    </source>
</evidence>
<feature type="transmembrane region" description="Helical" evidence="6">
    <location>
        <begin position="271"/>
        <end position="295"/>
    </location>
</feature>
<evidence type="ECO:0000256" key="5">
    <source>
        <dbReference type="ARBA" id="ARBA00023136"/>
    </source>
</evidence>
<dbReference type="EMBL" id="JACHVB010000023">
    <property type="protein sequence ID" value="MBC2594459.1"/>
    <property type="molecule type" value="Genomic_DNA"/>
</dbReference>
<dbReference type="RefSeq" id="WP_185675443.1">
    <property type="nucleotide sequence ID" value="NZ_JACHVB010000023.1"/>
</dbReference>
<feature type="transmembrane region" description="Helical" evidence="6">
    <location>
        <begin position="333"/>
        <end position="353"/>
    </location>
</feature>
<dbReference type="PANTHER" id="PTHR43646">
    <property type="entry name" value="GLYCOSYLTRANSFERASE"/>
    <property type="match status" value="1"/>
</dbReference>
<dbReference type="Pfam" id="PF00535">
    <property type="entry name" value="Glycos_transf_2"/>
    <property type="match status" value="1"/>
</dbReference>
<comment type="caution">
    <text evidence="8">The sequence shown here is derived from an EMBL/GenBank/DDBJ whole genome shotgun (WGS) entry which is preliminary data.</text>
</comment>
<dbReference type="InterPro" id="IPR001173">
    <property type="entry name" value="Glyco_trans_2-like"/>
</dbReference>
<keyword evidence="5 6" id="KW-0472">Membrane</keyword>
<keyword evidence="6" id="KW-0812">Transmembrane</keyword>
<dbReference type="Gene3D" id="3.90.550.10">
    <property type="entry name" value="Spore Coat Polysaccharide Biosynthesis Protein SpsA, Chain A"/>
    <property type="match status" value="1"/>
</dbReference>
<evidence type="ECO:0000256" key="4">
    <source>
        <dbReference type="ARBA" id="ARBA00022679"/>
    </source>
</evidence>
<dbReference type="SUPFAM" id="SSF53448">
    <property type="entry name" value="Nucleotide-diphospho-sugar transferases"/>
    <property type="match status" value="1"/>
</dbReference>
<evidence type="ECO:0000256" key="1">
    <source>
        <dbReference type="ARBA" id="ARBA00004236"/>
    </source>
</evidence>
<comment type="subcellular location">
    <subcellularLocation>
        <location evidence="1">Cell membrane</location>
    </subcellularLocation>
</comment>
<keyword evidence="4 8" id="KW-0808">Transferase</keyword>
<name>A0A842HDZ5_9BACT</name>
<dbReference type="PANTHER" id="PTHR43646:SF2">
    <property type="entry name" value="GLYCOSYLTRANSFERASE 2-LIKE DOMAIN-CONTAINING PROTEIN"/>
    <property type="match status" value="1"/>
</dbReference>
<dbReference type="GO" id="GO:0016757">
    <property type="term" value="F:glycosyltransferase activity"/>
    <property type="evidence" value="ECO:0007669"/>
    <property type="project" value="UniProtKB-KW"/>
</dbReference>
<dbReference type="GO" id="GO:0005886">
    <property type="term" value="C:plasma membrane"/>
    <property type="evidence" value="ECO:0007669"/>
    <property type="project" value="UniProtKB-SubCell"/>
</dbReference>
<evidence type="ECO:0000313" key="9">
    <source>
        <dbReference type="Proteomes" id="UP000546464"/>
    </source>
</evidence>
<feature type="transmembrane region" description="Helical" evidence="6">
    <location>
        <begin position="302"/>
        <end position="321"/>
    </location>
</feature>
<organism evidence="8 9">
    <name type="scientific">Ruficoccus amylovorans</name>
    <dbReference type="NCBI Taxonomy" id="1804625"/>
    <lineage>
        <taxon>Bacteria</taxon>
        <taxon>Pseudomonadati</taxon>
        <taxon>Verrucomicrobiota</taxon>
        <taxon>Opitutia</taxon>
        <taxon>Puniceicoccales</taxon>
        <taxon>Cerasicoccaceae</taxon>
        <taxon>Ruficoccus</taxon>
    </lineage>
</organism>
<accession>A0A842HDZ5</accession>
<reference evidence="8 9" key="1">
    <citation type="submission" date="2020-07" db="EMBL/GenBank/DDBJ databases">
        <authorList>
            <person name="Feng X."/>
        </authorList>
    </citation>
    <scope>NUCLEOTIDE SEQUENCE [LARGE SCALE GENOMIC DNA]</scope>
    <source>
        <strain evidence="8 9">JCM31066</strain>
    </source>
</reference>